<name>A0AAE8HMS9_9HYPH</name>
<evidence type="ECO:0000313" key="2">
    <source>
        <dbReference type="EMBL" id="SFG20579.1"/>
    </source>
</evidence>
<dbReference type="Proteomes" id="UP000199140">
    <property type="component" value="Unassembled WGS sequence"/>
</dbReference>
<evidence type="ECO:0000313" key="3">
    <source>
        <dbReference type="Proteomes" id="UP000185487"/>
    </source>
</evidence>
<reference evidence="2 4" key="2">
    <citation type="submission" date="2016-10" db="EMBL/GenBank/DDBJ databases">
        <authorList>
            <person name="Varghese N."/>
            <person name="Submissions S."/>
        </authorList>
    </citation>
    <scope>NUCLEOTIDE SEQUENCE [LARGE SCALE GENOMIC DNA]</scope>
    <source>
        <strain evidence="2 4">CBMB27</strain>
    </source>
</reference>
<evidence type="ECO:0000313" key="1">
    <source>
        <dbReference type="EMBL" id="APT30567.1"/>
    </source>
</evidence>
<evidence type="ECO:0000313" key="4">
    <source>
        <dbReference type="Proteomes" id="UP000199140"/>
    </source>
</evidence>
<gene>
    <name evidence="1" type="ORF">MCBMB27_01276</name>
    <name evidence="2" type="ORF">SAMN05192567_10161</name>
</gene>
<protein>
    <submittedName>
        <fullName evidence="2">Uncharacterized protein</fullName>
    </submittedName>
</protein>
<keyword evidence="3" id="KW-1185">Reference proteome</keyword>
<dbReference type="EMBL" id="CP015367">
    <property type="protein sequence ID" value="APT30567.1"/>
    <property type="molecule type" value="Genomic_DNA"/>
</dbReference>
<dbReference type="EMBL" id="FOPK01000001">
    <property type="protein sequence ID" value="SFG20579.1"/>
    <property type="molecule type" value="Genomic_DNA"/>
</dbReference>
<organism evidence="2 4">
    <name type="scientific">Methylobacterium phyllosphaerae</name>
    <dbReference type="NCBI Taxonomy" id="418223"/>
    <lineage>
        <taxon>Bacteria</taxon>
        <taxon>Pseudomonadati</taxon>
        <taxon>Pseudomonadota</taxon>
        <taxon>Alphaproteobacteria</taxon>
        <taxon>Hyphomicrobiales</taxon>
        <taxon>Methylobacteriaceae</taxon>
        <taxon>Methylobacterium</taxon>
    </lineage>
</organism>
<accession>A0AAE8HMS9</accession>
<dbReference type="Proteomes" id="UP000185487">
    <property type="component" value="Chromosome"/>
</dbReference>
<reference evidence="1 3" key="1">
    <citation type="submission" date="2016-04" db="EMBL/GenBank/DDBJ databases">
        <title>Complete genome sequencing and analysis of CBMB27, Methylobacterium phyllosphaerae isolated from leaf tissues of rice (Oryza sativa L.).</title>
        <authorList>
            <person name="Lee Y."/>
            <person name="Hwangbo K."/>
            <person name="Chung H."/>
            <person name="Yoo J."/>
            <person name="Kim K.Y."/>
            <person name="Sa T.M."/>
            <person name="Um Y."/>
            <person name="Madhaiyan M."/>
        </authorList>
    </citation>
    <scope>NUCLEOTIDE SEQUENCE [LARGE SCALE GENOMIC DNA]</scope>
    <source>
        <strain evidence="1 3">CBMB27</strain>
    </source>
</reference>
<dbReference type="AlphaFoldDB" id="A0AAE8HMS9"/>
<dbReference type="KEGG" id="mphy:MCBMB27_01276"/>
<proteinExistence type="predicted"/>
<sequence length="79" mass="8466">MNEEAYLRELSDLGRRHGIGLTGRTQLYHLEPEDMAFDYSADAEGFVHLGLAGDANSDAGSGARRDTQGCLHASTAADI</sequence>